<dbReference type="RefSeq" id="WP_154320543.1">
    <property type="nucleotide sequence ID" value="NZ_CP046045.1"/>
</dbReference>
<proteinExistence type="predicted"/>
<feature type="coiled-coil region" evidence="1">
    <location>
        <begin position="584"/>
        <end position="625"/>
    </location>
</feature>
<dbReference type="Pfam" id="PF16510">
    <property type="entry name" value="P22_portal"/>
    <property type="match status" value="1"/>
</dbReference>
<gene>
    <name evidence="3" type="ORF">GJD93_06015</name>
</gene>
<dbReference type="EMBL" id="CP046045">
    <property type="protein sequence ID" value="QGM27258.1"/>
    <property type="molecule type" value="Genomic_DNA"/>
</dbReference>
<name>A0AAP9GTE4_9GAMM</name>
<organism evidence="3 4">
    <name type="scientific">Acinetobacter towneri</name>
    <dbReference type="NCBI Taxonomy" id="202956"/>
    <lineage>
        <taxon>Bacteria</taxon>
        <taxon>Pseudomonadati</taxon>
        <taxon>Pseudomonadota</taxon>
        <taxon>Gammaproteobacteria</taxon>
        <taxon>Moraxellales</taxon>
        <taxon>Moraxellaceae</taxon>
        <taxon>Acinetobacter</taxon>
    </lineage>
</organism>
<dbReference type="InterPro" id="IPR032427">
    <property type="entry name" value="P22_portal"/>
</dbReference>
<evidence type="ECO:0000256" key="2">
    <source>
        <dbReference type="SAM" id="MobiDB-lite"/>
    </source>
</evidence>
<dbReference type="Proteomes" id="UP000405075">
    <property type="component" value="Chromosome"/>
</dbReference>
<sequence length="748" mass="83732">MSKDKKQHEQILADAKAFKKEAQDYWQETFDRGHDDKEFVTVEGGQWDAAARAKRTAEGKPTLEFNLLRTFAMQQINTMRQNRPQIQVVPVDNGADTEIAKILGGLIKDTEEASNAEDATDQAAENAVFGGLGFIRLVTDYVSDDSFNQEPRFVPIENPEAVLLDPLSKRLDGSDATKCLVVEWVKKSAIEAQYGEDATDFEIEGATDWENKPDDTVLIAEYFYKEDVSDELLLLEDGSTAFKSELAKEWHEEDIESFTVESRPSKRTEIKWAKISGSKVLETGVFPGKFIPIVPVYGAVNWIGNERHVFSLIHFAKDPQRLFNYWKSAEAHILQKNQDDILAVEHEAIAGFEDEWLNPGRYGASRYRSRDENGTQYAPPQRIGAAQPPAGILNATATSQALISDTLNMHAPQMGQDVNAQSGRAIGLLQRQADTAHFHFQDNLNKSLRQCGRILVDLYPRLYDTPMVRRIIGMDGEEEMVKLNAQPETPDEMSKAIDGVLNNLSMGRYDVRIDTGPSFNTQREQSFQLLMQVAQFAPGVMQSAGDLIIKDSPLVNAKEIADRIKKTMLPQLLEDDPSVPPAVKAQVTQMQQQMQEQAQQIQQMAQQLQDKQADREIELVKAQLQAEKDIQVAQINNSGRADVEELRGIVELLKQNVDITNTPADWLTQGEDVGSYDVNQLQDYPQPMEFEQPIAPAQDIENPPSEGFLMPEQNALPNFAPDPDQIGESALIDENLAFMPNGDGQNDV</sequence>
<evidence type="ECO:0000313" key="3">
    <source>
        <dbReference type="EMBL" id="QGM27258.1"/>
    </source>
</evidence>
<feature type="region of interest" description="Disordered" evidence="2">
    <location>
        <begin position="701"/>
        <end position="725"/>
    </location>
</feature>
<evidence type="ECO:0000256" key="1">
    <source>
        <dbReference type="SAM" id="Coils"/>
    </source>
</evidence>
<protein>
    <submittedName>
        <fullName evidence="3">Portal protein p19</fullName>
    </submittedName>
</protein>
<reference evidence="4" key="1">
    <citation type="submission" date="2019-11" db="EMBL/GenBank/DDBJ databases">
        <title>Escherichia coli 1916D6.</title>
        <authorList>
            <person name="Yao H."/>
            <person name="Du X."/>
            <person name="Yu R."/>
            <person name="Li A."/>
        </authorList>
    </citation>
    <scope>NUCLEOTIDE SEQUENCE [LARGE SCALE GENOMIC DNA]</scope>
    <source>
        <strain evidence="4">19110F47</strain>
    </source>
</reference>
<dbReference type="AlphaFoldDB" id="A0AAP9GTE4"/>
<accession>A0AAP9GTE4</accession>
<evidence type="ECO:0000313" key="4">
    <source>
        <dbReference type="Proteomes" id="UP000405075"/>
    </source>
</evidence>
<keyword evidence="1" id="KW-0175">Coiled coil</keyword>